<evidence type="ECO:0000256" key="2">
    <source>
        <dbReference type="SAM" id="SignalP"/>
    </source>
</evidence>
<accession>A0AAD4QN93</accession>
<keyword evidence="2" id="KW-0732">Signal</keyword>
<dbReference type="Proteomes" id="UP001203297">
    <property type="component" value="Unassembled WGS sequence"/>
</dbReference>
<feature type="domain" description="Polysaccharide lyase 14" evidence="3">
    <location>
        <begin position="99"/>
        <end position="274"/>
    </location>
</feature>
<dbReference type="InterPro" id="IPR048958">
    <property type="entry name" value="Polysacc_lyase_14"/>
</dbReference>
<proteinExistence type="predicted"/>
<dbReference type="PANTHER" id="PTHR40124:SF1">
    <property type="entry name" value="DISAGGREGATASE RELATED REPEAT PROTEIN"/>
    <property type="match status" value="1"/>
</dbReference>
<evidence type="ECO:0000256" key="1">
    <source>
        <dbReference type="SAM" id="MobiDB-lite"/>
    </source>
</evidence>
<dbReference type="PANTHER" id="PTHR40124">
    <property type="match status" value="1"/>
</dbReference>
<comment type="caution">
    <text evidence="4">The sequence shown here is derived from an EMBL/GenBank/DDBJ whole genome shotgun (WGS) entry which is preliminary data.</text>
</comment>
<dbReference type="EMBL" id="WTXG01000009">
    <property type="protein sequence ID" value="KAI0303326.1"/>
    <property type="molecule type" value="Genomic_DNA"/>
</dbReference>
<evidence type="ECO:0000313" key="5">
    <source>
        <dbReference type="Proteomes" id="UP001203297"/>
    </source>
</evidence>
<feature type="region of interest" description="Disordered" evidence="1">
    <location>
        <begin position="275"/>
        <end position="304"/>
    </location>
</feature>
<reference evidence="4" key="1">
    <citation type="journal article" date="2022" name="New Phytol.">
        <title>Evolutionary transition to the ectomycorrhizal habit in the genomes of a hyperdiverse lineage of mushroom-forming fungi.</title>
        <authorList>
            <person name="Looney B."/>
            <person name="Miyauchi S."/>
            <person name="Morin E."/>
            <person name="Drula E."/>
            <person name="Courty P.E."/>
            <person name="Kohler A."/>
            <person name="Kuo A."/>
            <person name="LaButti K."/>
            <person name="Pangilinan J."/>
            <person name="Lipzen A."/>
            <person name="Riley R."/>
            <person name="Andreopoulos W."/>
            <person name="He G."/>
            <person name="Johnson J."/>
            <person name="Nolan M."/>
            <person name="Tritt A."/>
            <person name="Barry K.W."/>
            <person name="Grigoriev I.V."/>
            <person name="Nagy L.G."/>
            <person name="Hibbett D."/>
            <person name="Henrissat B."/>
            <person name="Matheny P.B."/>
            <person name="Labbe J."/>
            <person name="Martin F.M."/>
        </authorList>
    </citation>
    <scope>NUCLEOTIDE SEQUENCE</scope>
    <source>
        <strain evidence="4">BPL690</strain>
    </source>
</reference>
<sequence>MRLISWCSLSLPYLRVLHACHTRTLPLGHLCSVKQGTSPHYSSLQPTQAPKFFDDLSPFNITHFASGRRNLEIVVGIIYDLEGVTYVGDPSPWASWTDASTMLQLFYPKDSINPAQRPQGGSEFYAAPLDLRNAHNVTLVYSILFPSDFEWVKGGKLPGLYGGHTRCSGGDDAFECFSTRLMWRADGDGELYLYAPKDRQTASLCNAPPLSICDTTFGLSIARGSFQFARGSWTHLRQTVVLNTPGVQDGGFLLEVDGNPVIDRADVLYRDAREYPAPEDPDYPPTPSQPSQPEDGGGTFFGGHDEEFATPKDQFVWFKDFAIYINS</sequence>
<protein>
    <recommendedName>
        <fullName evidence="3">Polysaccharide lyase 14 domain-containing protein</fullName>
    </recommendedName>
</protein>
<feature type="chain" id="PRO_5041928896" description="Polysaccharide lyase 14 domain-containing protein" evidence="2">
    <location>
        <begin position="20"/>
        <end position="327"/>
    </location>
</feature>
<organism evidence="4 5">
    <name type="scientific">Multifurca ochricompacta</name>
    <dbReference type="NCBI Taxonomy" id="376703"/>
    <lineage>
        <taxon>Eukaryota</taxon>
        <taxon>Fungi</taxon>
        <taxon>Dikarya</taxon>
        <taxon>Basidiomycota</taxon>
        <taxon>Agaricomycotina</taxon>
        <taxon>Agaricomycetes</taxon>
        <taxon>Russulales</taxon>
        <taxon>Russulaceae</taxon>
        <taxon>Multifurca</taxon>
    </lineage>
</organism>
<evidence type="ECO:0000259" key="3">
    <source>
        <dbReference type="Pfam" id="PF21294"/>
    </source>
</evidence>
<gene>
    <name evidence="4" type="ORF">B0F90DRAFT_1809563</name>
</gene>
<dbReference type="Pfam" id="PF21294">
    <property type="entry name" value="Polysacc_lyase_14"/>
    <property type="match status" value="1"/>
</dbReference>
<dbReference type="AlphaFoldDB" id="A0AAD4QN93"/>
<keyword evidence="5" id="KW-1185">Reference proteome</keyword>
<feature type="signal peptide" evidence="2">
    <location>
        <begin position="1"/>
        <end position="19"/>
    </location>
</feature>
<name>A0AAD4QN93_9AGAM</name>
<dbReference type="Gene3D" id="2.60.120.200">
    <property type="match status" value="1"/>
</dbReference>
<evidence type="ECO:0000313" key="4">
    <source>
        <dbReference type="EMBL" id="KAI0303326.1"/>
    </source>
</evidence>